<sequence>MPQSTRAIGFVMVAILVASCGSTGKDEPTSRGPDAGRASSAGPASQAGSCGPAIGGDEVPPACASPRPSSGTAPPRVIAGPITVQPGIGEYWINVAVTGTGGILLEGGTNTTADIPSSGTCYNSCRYLVNGATPVTLTPTDGHTVYDPSTQQSLWTGPCAGRDGRTTCEFEIAIGVNTDMSFSLRAATRDPEPVGPTTPRPTESPTEETPSPEST</sequence>
<protein>
    <submittedName>
        <fullName evidence="2">Uncharacterized protein</fullName>
    </submittedName>
</protein>
<dbReference type="RefSeq" id="WP_151544083.1">
    <property type="nucleotide sequence ID" value="NZ_WBMR01000128.1"/>
</dbReference>
<evidence type="ECO:0000313" key="3">
    <source>
        <dbReference type="Proteomes" id="UP000483004"/>
    </source>
</evidence>
<dbReference type="EMBL" id="WBMR01000128">
    <property type="protein sequence ID" value="KAB2371227.1"/>
    <property type="molecule type" value="Genomic_DNA"/>
</dbReference>
<evidence type="ECO:0000313" key="2">
    <source>
        <dbReference type="EMBL" id="KAB2371227.1"/>
    </source>
</evidence>
<feature type="compositionally biased region" description="Low complexity" evidence="1">
    <location>
        <begin position="200"/>
        <end position="215"/>
    </location>
</feature>
<evidence type="ECO:0000256" key="1">
    <source>
        <dbReference type="SAM" id="MobiDB-lite"/>
    </source>
</evidence>
<dbReference type="Proteomes" id="UP000483004">
    <property type="component" value="Unassembled WGS sequence"/>
</dbReference>
<comment type="caution">
    <text evidence="2">The sequence shown here is derived from an EMBL/GenBank/DDBJ whole genome shotgun (WGS) entry which is preliminary data.</text>
</comment>
<accession>A0A6L3VPQ8</accession>
<gene>
    <name evidence="2" type="ORF">F9B16_32660</name>
</gene>
<reference evidence="2 3" key="1">
    <citation type="submission" date="2019-09" db="EMBL/GenBank/DDBJ databases">
        <title>Actinomadura physcomitrii sp. nov., a novel actinomycete isolated from moss [Physcomitrium sphaericum (Ludw) Fuernr].</title>
        <authorList>
            <person name="Liu C."/>
            <person name="Zhuang X."/>
        </authorList>
    </citation>
    <scope>NUCLEOTIDE SEQUENCE [LARGE SCALE GENOMIC DNA]</scope>
    <source>
        <strain evidence="2 3">CYP1-1B</strain>
    </source>
</reference>
<feature type="compositionally biased region" description="Low complexity" evidence="1">
    <location>
        <begin position="30"/>
        <end position="52"/>
    </location>
</feature>
<dbReference type="AlphaFoldDB" id="A0A6L3VPQ8"/>
<proteinExistence type="predicted"/>
<keyword evidence="3" id="KW-1185">Reference proteome</keyword>
<name>A0A6L3VPQ8_9ACTN</name>
<feature type="region of interest" description="Disordered" evidence="1">
    <location>
        <begin position="185"/>
        <end position="215"/>
    </location>
</feature>
<dbReference type="PROSITE" id="PS51257">
    <property type="entry name" value="PROKAR_LIPOPROTEIN"/>
    <property type="match status" value="1"/>
</dbReference>
<feature type="region of interest" description="Disordered" evidence="1">
    <location>
        <begin position="22"/>
        <end position="78"/>
    </location>
</feature>
<organism evidence="2 3">
    <name type="scientific">Actinomadura montaniterrae</name>
    <dbReference type="NCBI Taxonomy" id="1803903"/>
    <lineage>
        <taxon>Bacteria</taxon>
        <taxon>Bacillati</taxon>
        <taxon>Actinomycetota</taxon>
        <taxon>Actinomycetes</taxon>
        <taxon>Streptosporangiales</taxon>
        <taxon>Thermomonosporaceae</taxon>
        <taxon>Actinomadura</taxon>
    </lineage>
</organism>